<dbReference type="EMBL" id="RWGY01000039">
    <property type="protein sequence ID" value="TVU11788.1"/>
    <property type="molecule type" value="Genomic_DNA"/>
</dbReference>
<protein>
    <submittedName>
        <fullName evidence="1">Uncharacterized protein</fullName>
    </submittedName>
</protein>
<keyword evidence="2" id="KW-1185">Reference proteome</keyword>
<proteinExistence type="predicted"/>
<gene>
    <name evidence="1" type="ORF">EJB05_45391</name>
</gene>
<name>A0A5J9TLH8_9POAL</name>
<comment type="caution">
    <text evidence="1">The sequence shown here is derived from an EMBL/GenBank/DDBJ whole genome shotgun (WGS) entry which is preliminary data.</text>
</comment>
<dbReference type="Gramene" id="TVU11788">
    <property type="protein sequence ID" value="TVU11788"/>
    <property type="gene ID" value="EJB05_45391"/>
</dbReference>
<accession>A0A5J9TLH8</accession>
<reference evidence="1 2" key="1">
    <citation type="journal article" date="2019" name="Sci. Rep.">
        <title>A high-quality genome of Eragrostis curvula grass provides insights into Poaceae evolution and supports new strategies to enhance forage quality.</title>
        <authorList>
            <person name="Carballo J."/>
            <person name="Santos B.A.C.M."/>
            <person name="Zappacosta D."/>
            <person name="Garbus I."/>
            <person name="Selva J.P."/>
            <person name="Gallo C.A."/>
            <person name="Diaz A."/>
            <person name="Albertini E."/>
            <person name="Caccamo M."/>
            <person name="Echenique V."/>
        </authorList>
    </citation>
    <scope>NUCLEOTIDE SEQUENCE [LARGE SCALE GENOMIC DNA]</scope>
    <source>
        <strain evidence="2">cv. Victoria</strain>
        <tissue evidence="1">Leaf</tissue>
    </source>
</reference>
<evidence type="ECO:0000313" key="1">
    <source>
        <dbReference type="EMBL" id="TVU11788.1"/>
    </source>
</evidence>
<evidence type="ECO:0000313" key="2">
    <source>
        <dbReference type="Proteomes" id="UP000324897"/>
    </source>
</evidence>
<organism evidence="1 2">
    <name type="scientific">Eragrostis curvula</name>
    <name type="common">weeping love grass</name>
    <dbReference type="NCBI Taxonomy" id="38414"/>
    <lineage>
        <taxon>Eukaryota</taxon>
        <taxon>Viridiplantae</taxon>
        <taxon>Streptophyta</taxon>
        <taxon>Embryophyta</taxon>
        <taxon>Tracheophyta</taxon>
        <taxon>Spermatophyta</taxon>
        <taxon>Magnoliopsida</taxon>
        <taxon>Liliopsida</taxon>
        <taxon>Poales</taxon>
        <taxon>Poaceae</taxon>
        <taxon>PACMAD clade</taxon>
        <taxon>Chloridoideae</taxon>
        <taxon>Eragrostideae</taxon>
        <taxon>Eragrostidinae</taxon>
        <taxon>Eragrostis</taxon>
    </lineage>
</organism>
<sequence>MLRSILPWPWLRLACLCLYLLMCLLGPAGYLDVVVLASGVPAMHDLCLLSLLLNLQTLIRYPVVRDDFCPLVPRAVSAQNRAKRMHVNRRRVLARTGHVPASLFVDPIVVFPKDYADVLKGSFPHCVPFAMLFGLYSF</sequence>
<dbReference type="AlphaFoldDB" id="A0A5J9TLH8"/>
<dbReference type="Proteomes" id="UP000324897">
    <property type="component" value="Chromosome 3"/>
</dbReference>